<organism evidence="1">
    <name type="scientific">Renibacterium salmoninarum</name>
    <dbReference type="NCBI Taxonomy" id="1646"/>
    <lineage>
        <taxon>Bacteria</taxon>
        <taxon>Bacillati</taxon>
        <taxon>Actinomycetota</taxon>
        <taxon>Actinomycetes</taxon>
        <taxon>Micrococcales</taxon>
        <taxon>Micrococcaceae</taxon>
        <taxon>Renibacterium</taxon>
    </lineage>
</organism>
<accession>Q8KHY9</accession>
<evidence type="ECO:0000313" key="2">
    <source>
        <dbReference type="EMBL" id="AAM47184.1"/>
    </source>
</evidence>
<reference evidence="1" key="1">
    <citation type="submission" date="2004-10" db="EMBL/GenBank/DDBJ databases">
        <title>Host responses to Renibacterium salmoninarum and specific components of the pathogen reveal the mechanisms of immune suppression and activation.</title>
        <authorList>
            <person name="Grayson T.H."/>
            <person name="Cooper L.F."/>
            <person name="Wrathmell A.B."/>
            <person name="Roper J."/>
            <person name="Evenden A.J."/>
            <person name="Gilpin M.L."/>
        </authorList>
    </citation>
    <scope>NUCLEOTIDE SEQUENCE</scope>
    <source>
        <strain evidence="1">ATCC 33209</strain>
        <strain evidence="2">NCIMB 1114</strain>
    </source>
</reference>
<proteinExistence type="predicted"/>
<dbReference type="EMBL" id="AF428068">
    <property type="protein sequence ID" value="AAM47182.1"/>
    <property type="molecule type" value="Genomic_DNA"/>
</dbReference>
<dbReference type="AlphaFoldDB" id="Q8KHY9"/>
<gene>
    <name evidence="1" type="primary">ibp</name>
</gene>
<name>Q8KHY9_RENSA</name>
<sequence>MIDAGTAVAAVQSASIASIPNAFAGMPSGPKSKNVSLKSS</sequence>
<protein>
    <submittedName>
        <fullName evidence="1">Putative interferon-binding protein</fullName>
    </submittedName>
</protein>
<dbReference type="EMBL" id="AF428069">
    <property type="protein sequence ID" value="AAM47184.1"/>
    <property type="molecule type" value="Genomic_DNA"/>
</dbReference>
<evidence type="ECO:0000313" key="1">
    <source>
        <dbReference type="EMBL" id="AAM47182.1"/>
    </source>
</evidence>